<feature type="region of interest" description="Disordered" evidence="1">
    <location>
        <begin position="153"/>
        <end position="204"/>
    </location>
</feature>
<feature type="compositionally biased region" description="Basic residues" evidence="1">
    <location>
        <begin position="180"/>
        <end position="189"/>
    </location>
</feature>
<evidence type="ECO:0008006" key="5">
    <source>
        <dbReference type="Google" id="ProtNLM"/>
    </source>
</evidence>
<keyword evidence="2" id="KW-0732">Signal</keyword>
<name>A0A854QKD6_CRYNE</name>
<evidence type="ECO:0000256" key="1">
    <source>
        <dbReference type="SAM" id="MobiDB-lite"/>
    </source>
</evidence>
<comment type="caution">
    <text evidence="3">The sequence shown here is derived from an EMBL/GenBank/DDBJ whole genome shotgun (WGS) entry which is preliminary data.</text>
</comment>
<gene>
    <name evidence="3" type="ORF">C361_01249</name>
</gene>
<feature type="chain" id="PRO_5032324635" description="Secreted protein" evidence="2">
    <location>
        <begin position="20"/>
        <end position="204"/>
    </location>
</feature>
<protein>
    <recommendedName>
        <fullName evidence="5">Secreted protein</fullName>
    </recommendedName>
</protein>
<accession>A0A854QKD6</accession>
<proteinExistence type="predicted"/>
<sequence length="204" mass="21730">MFPGIIILILGLSALLASAAPFKERSGAPINGMALTVDSGKLCEGHQVNISWGDTSLGASPYRLQIGIGGYYTGVNWTNSYDNITESSFLWNVNNPAKTSLVFQVSDALNATTYVQNQIVRPSNNCDIATQPSHTITPVASLVEPIITVPTLSSDQNRADQADPPIPVSSLSSKQSCHIRTPKPRKVNNGKRSVGSGLGQRTAH</sequence>
<evidence type="ECO:0000256" key="2">
    <source>
        <dbReference type="SAM" id="SignalP"/>
    </source>
</evidence>
<dbReference type="Proteomes" id="UP000199727">
    <property type="component" value="Unassembled WGS sequence"/>
</dbReference>
<evidence type="ECO:0000313" key="3">
    <source>
        <dbReference type="EMBL" id="OXG26490.1"/>
    </source>
</evidence>
<evidence type="ECO:0000313" key="4">
    <source>
        <dbReference type="Proteomes" id="UP000199727"/>
    </source>
</evidence>
<feature type="signal peptide" evidence="2">
    <location>
        <begin position="1"/>
        <end position="19"/>
    </location>
</feature>
<dbReference type="AlphaFoldDB" id="A0A854QKD6"/>
<organism evidence="3 4">
    <name type="scientific">Cryptococcus neoformans Tu259-1</name>
    <dbReference type="NCBI Taxonomy" id="1230072"/>
    <lineage>
        <taxon>Eukaryota</taxon>
        <taxon>Fungi</taxon>
        <taxon>Dikarya</taxon>
        <taxon>Basidiomycota</taxon>
        <taxon>Agaricomycotina</taxon>
        <taxon>Tremellomycetes</taxon>
        <taxon>Tremellales</taxon>
        <taxon>Cryptococcaceae</taxon>
        <taxon>Cryptococcus</taxon>
        <taxon>Cryptococcus neoformans species complex</taxon>
    </lineage>
</organism>
<feature type="compositionally biased region" description="Polar residues" evidence="1">
    <location>
        <begin position="169"/>
        <end position="178"/>
    </location>
</feature>
<dbReference type="EMBL" id="AMKT01000024">
    <property type="protein sequence ID" value="OXG26490.1"/>
    <property type="molecule type" value="Genomic_DNA"/>
</dbReference>
<reference evidence="3 4" key="1">
    <citation type="submission" date="2017-06" db="EMBL/GenBank/DDBJ databases">
        <title>Global population genomics of the pathogenic fungus Cryptococcus neoformans var. grubii.</title>
        <authorList>
            <person name="Cuomo C."/>
            <person name="Litvintseva A."/>
            <person name="Chen Y."/>
            <person name="Young S."/>
            <person name="Zeng Q."/>
            <person name="Chapman S."/>
            <person name="Gujja S."/>
            <person name="Saif S."/>
            <person name="Birren B."/>
        </authorList>
    </citation>
    <scope>NUCLEOTIDE SEQUENCE [LARGE SCALE GENOMIC DNA]</scope>
    <source>
        <strain evidence="3 4">Tu259-1</strain>
    </source>
</reference>